<dbReference type="InterPro" id="IPR010281">
    <property type="entry name" value="DUF885"/>
</dbReference>
<dbReference type="Pfam" id="PF05960">
    <property type="entry name" value="DUF885"/>
    <property type="match status" value="1"/>
</dbReference>
<evidence type="ECO:0000256" key="1">
    <source>
        <dbReference type="SAM" id="MobiDB-lite"/>
    </source>
</evidence>
<feature type="region of interest" description="Disordered" evidence="1">
    <location>
        <begin position="612"/>
        <end position="645"/>
    </location>
</feature>
<evidence type="ECO:0000313" key="2">
    <source>
        <dbReference type="EMBL" id="KAK7070220.1"/>
    </source>
</evidence>
<organism evidence="2 3">
    <name type="scientific">Halocaridina rubra</name>
    <name type="common">Hawaiian red shrimp</name>
    <dbReference type="NCBI Taxonomy" id="373956"/>
    <lineage>
        <taxon>Eukaryota</taxon>
        <taxon>Metazoa</taxon>
        <taxon>Ecdysozoa</taxon>
        <taxon>Arthropoda</taxon>
        <taxon>Crustacea</taxon>
        <taxon>Multicrustacea</taxon>
        <taxon>Malacostraca</taxon>
        <taxon>Eumalacostraca</taxon>
        <taxon>Eucarida</taxon>
        <taxon>Decapoda</taxon>
        <taxon>Pleocyemata</taxon>
        <taxon>Caridea</taxon>
        <taxon>Atyoidea</taxon>
        <taxon>Atyidae</taxon>
        <taxon>Halocaridina</taxon>
    </lineage>
</organism>
<evidence type="ECO:0000313" key="3">
    <source>
        <dbReference type="Proteomes" id="UP001381693"/>
    </source>
</evidence>
<proteinExistence type="predicted"/>
<sequence>MKGGPETWLVLGVVFSTRLREVTPAPSNSPPLPQLAPPPDFLALTQDYWHWKTQDFPQFATQVGINDNTAGRLDSLSLEHFKQRKSKCEEFLQRAEAIDAHSLSEDDVINLKIFKDELTTYIDNYDYIRYFVPITFLGGPQLKFKDMVEKEMVLRSYNDYQKLLSRYGEFPRQAQEILDLMRGNLESGLMPSNWSMNGVIKQLEDLGGPVEDSLFYKPFLRTPPTITREQRTTLREQAQERIQQDLLPSFKKIRDFIEEEYLANTRPEVGVSFLEGGDDFYKACLRFHTTTQLTPQEIHNLGLSEVARIQTDVAKTAIDLGMEGKTMAEISTVVKNDPQQKFKSKEELLETYRNLVYTTIYPLMNRLFANIPDVNVTIEGKDEPTAVYASYGKPIMDRPGIFYINSYIYEQHNKFDVTALSLHETIPGHHLHFSYLLMNPSMPDFRKYVDFTRKEEIPAKFPLHTAFTEGWGLYAEYLGEELGLYQDPYQRLGRHSFELLRASRLVVDTGLHALGWTRDQAVNYLLENTALSEDALKTEVNRYITWPGQACSYKIGEIKIKELRQKAENVLGRLFRLKVFHDVVLRCAGPLKLLEECINNYIETTNLMLEHEDEEKGGNNESKSDKDNELPGSTRNSNDSDSDSQNASSGVALVSLGCSISFSNAVILIVSIVYPHVAYLYR</sequence>
<dbReference type="EMBL" id="JAXCGZ010015473">
    <property type="protein sequence ID" value="KAK7070220.1"/>
    <property type="molecule type" value="Genomic_DNA"/>
</dbReference>
<reference evidence="2 3" key="1">
    <citation type="submission" date="2023-11" db="EMBL/GenBank/DDBJ databases">
        <title>Halocaridina rubra genome assembly.</title>
        <authorList>
            <person name="Smith C."/>
        </authorList>
    </citation>
    <scope>NUCLEOTIDE SEQUENCE [LARGE SCALE GENOMIC DNA]</scope>
    <source>
        <strain evidence="2">EP-1</strain>
        <tissue evidence="2">Whole</tissue>
    </source>
</reference>
<keyword evidence="3" id="KW-1185">Reference proteome</keyword>
<comment type="caution">
    <text evidence="2">The sequence shown here is derived from an EMBL/GenBank/DDBJ whole genome shotgun (WGS) entry which is preliminary data.</text>
</comment>
<name>A0AAN8X1D2_HALRR</name>
<dbReference type="Proteomes" id="UP001381693">
    <property type="component" value="Unassembled WGS sequence"/>
</dbReference>
<dbReference type="PANTHER" id="PTHR33361">
    <property type="entry name" value="GLR0591 PROTEIN"/>
    <property type="match status" value="1"/>
</dbReference>
<evidence type="ECO:0008006" key="4">
    <source>
        <dbReference type="Google" id="ProtNLM"/>
    </source>
</evidence>
<feature type="compositionally biased region" description="Low complexity" evidence="1">
    <location>
        <begin position="636"/>
        <end position="645"/>
    </location>
</feature>
<gene>
    <name evidence="2" type="ORF">SK128_013202</name>
</gene>
<feature type="compositionally biased region" description="Basic and acidic residues" evidence="1">
    <location>
        <begin position="614"/>
        <end position="629"/>
    </location>
</feature>
<dbReference type="AlphaFoldDB" id="A0AAN8X1D2"/>
<accession>A0AAN8X1D2</accession>
<dbReference type="PANTHER" id="PTHR33361:SF2">
    <property type="entry name" value="DUF885 DOMAIN-CONTAINING PROTEIN"/>
    <property type="match status" value="1"/>
</dbReference>
<protein>
    <recommendedName>
        <fullName evidence="4">DUF885 domain-containing protein</fullName>
    </recommendedName>
</protein>